<gene>
    <name evidence="2" type="ORF">NECAME_12295</name>
</gene>
<feature type="coiled-coil region" evidence="1">
    <location>
        <begin position="144"/>
        <end position="178"/>
    </location>
</feature>
<keyword evidence="1" id="KW-0175">Coiled coil</keyword>
<dbReference type="EMBL" id="KI660287">
    <property type="protein sequence ID" value="ETN75594.1"/>
    <property type="molecule type" value="Genomic_DNA"/>
</dbReference>
<protein>
    <recommendedName>
        <fullName evidence="4">Major sperm protein</fullName>
    </recommendedName>
</protein>
<accession>W2T1Z5</accession>
<dbReference type="Gene3D" id="2.60.40.10">
    <property type="entry name" value="Immunoglobulins"/>
    <property type="match status" value="1"/>
</dbReference>
<dbReference type="InterPro" id="IPR013783">
    <property type="entry name" value="Ig-like_fold"/>
</dbReference>
<dbReference type="InterPro" id="IPR008962">
    <property type="entry name" value="PapD-like_sf"/>
</dbReference>
<name>W2T1Z5_NECAM</name>
<dbReference type="Proteomes" id="UP000053676">
    <property type="component" value="Unassembled WGS sequence"/>
</dbReference>
<keyword evidence="3" id="KW-1185">Reference proteome</keyword>
<evidence type="ECO:0000313" key="2">
    <source>
        <dbReference type="EMBL" id="ETN75594.1"/>
    </source>
</evidence>
<dbReference type="KEGG" id="nai:NECAME_12295"/>
<dbReference type="AlphaFoldDB" id="W2T1Z5"/>
<organism evidence="2 3">
    <name type="scientific">Necator americanus</name>
    <name type="common">Human hookworm</name>
    <dbReference type="NCBI Taxonomy" id="51031"/>
    <lineage>
        <taxon>Eukaryota</taxon>
        <taxon>Metazoa</taxon>
        <taxon>Ecdysozoa</taxon>
        <taxon>Nematoda</taxon>
        <taxon>Chromadorea</taxon>
        <taxon>Rhabditida</taxon>
        <taxon>Rhabditina</taxon>
        <taxon>Rhabditomorpha</taxon>
        <taxon>Strongyloidea</taxon>
        <taxon>Ancylostomatidae</taxon>
        <taxon>Bunostominae</taxon>
        <taxon>Necator</taxon>
    </lineage>
</organism>
<reference evidence="3" key="1">
    <citation type="journal article" date="2014" name="Nat. Genet.">
        <title>Genome of the human hookworm Necator americanus.</title>
        <authorList>
            <person name="Tang Y.T."/>
            <person name="Gao X."/>
            <person name="Rosa B.A."/>
            <person name="Abubucker S."/>
            <person name="Hallsworth-Pepin K."/>
            <person name="Martin J."/>
            <person name="Tyagi R."/>
            <person name="Heizer E."/>
            <person name="Zhang X."/>
            <person name="Bhonagiri-Palsikar V."/>
            <person name="Minx P."/>
            <person name="Warren W.C."/>
            <person name="Wang Q."/>
            <person name="Zhan B."/>
            <person name="Hotez P.J."/>
            <person name="Sternberg P.W."/>
            <person name="Dougall A."/>
            <person name="Gaze S.T."/>
            <person name="Mulvenna J."/>
            <person name="Sotillo J."/>
            <person name="Ranganathan S."/>
            <person name="Rabelo E.M."/>
            <person name="Wilson R.K."/>
            <person name="Felgner P.L."/>
            <person name="Bethony J."/>
            <person name="Hawdon J.M."/>
            <person name="Gasser R.B."/>
            <person name="Loukas A."/>
            <person name="Mitreva M."/>
        </authorList>
    </citation>
    <scope>NUCLEOTIDE SEQUENCE [LARGE SCALE GENOMIC DNA]</scope>
</reference>
<dbReference type="OrthoDB" id="75724at2759"/>
<proteinExistence type="predicted"/>
<sequence length="230" mass="26085">MTAVRLNAAGSDEPQSASVVFLDQTLVVFDIEQAKNATQVIHISRVPKTGLVSFRFQIRLQTNAPTRYIVSPNCGIIENDKPIPIWDDPRIDEPGRFQTIWIELGTTIMSLEHAFNLTDPQNAKVTMSVAQLLSASNSRGADRVKELEDLKAMLRADNETLQRNIQQTTNLKAVIEKQLKERSAEAKEFHAKEEKLTAEEDRLYADVMRDESELNILKERRSHPENCILM</sequence>
<dbReference type="SUPFAM" id="SSF49354">
    <property type="entry name" value="PapD-like"/>
    <property type="match status" value="1"/>
</dbReference>
<evidence type="ECO:0000256" key="1">
    <source>
        <dbReference type="SAM" id="Coils"/>
    </source>
</evidence>
<evidence type="ECO:0008006" key="4">
    <source>
        <dbReference type="Google" id="ProtNLM"/>
    </source>
</evidence>
<evidence type="ECO:0000313" key="3">
    <source>
        <dbReference type="Proteomes" id="UP000053676"/>
    </source>
</evidence>
<dbReference type="OMA" id="AWRMRTN"/>